<dbReference type="GO" id="GO:0003676">
    <property type="term" value="F:nucleic acid binding"/>
    <property type="evidence" value="ECO:0007669"/>
    <property type="project" value="InterPro"/>
</dbReference>
<dbReference type="GO" id="GO:0006304">
    <property type="term" value="P:DNA modification"/>
    <property type="evidence" value="ECO:0007669"/>
    <property type="project" value="InterPro"/>
</dbReference>
<dbReference type="GO" id="GO:0009007">
    <property type="term" value="F:site-specific DNA-methyltransferase (adenine-specific) activity"/>
    <property type="evidence" value="ECO:0007669"/>
    <property type="project" value="UniProtKB-EC"/>
</dbReference>
<proteinExistence type="predicted"/>
<dbReference type="InterPro" id="IPR029063">
    <property type="entry name" value="SAM-dependent_MTases_sf"/>
</dbReference>
<organism evidence="2 3">
    <name type="scientific">Peptoniphilus lacrimalis 315-B</name>
    <dbReference type="NCBI Taxonomy" id="596330"/>
    <lineage>
        <taxon>Bacteria</taxon>
        <taxon>Bacillati</taxon>
        <taxon>Bacillota</taxon>
        <taxon>Tissierellia</taxon>
        <taxon>Tissierellales</taxon>
        <taxon>Peptoniphilaceae</taxon>
        <taxon>Peptoniphilus</taxon>
    </lineage>
</organism>
<name>D1VU49_9FIRM</name>
<sequence>MSKLIDFELYPIQICLKNLLIDKTTKKNIVWNTNAFEHFGMAFDYQKEIPDYIFKKGFCLVPRTSKTQRTKVERTRKNAEVFTPAFIVNEMNNYLDEEWFGKKNTFNEEKNNSWLPIPFKIEFPNSKTWQDYILSRRLEITCGEAPYLVSRYDVNTGEKIEIKDRIGILDRKLRIVNENTNTKEDWIKWAKKAFESTFAFEYQGDNLLLARINLLMTFVEYFEDRWDEKVDKNLLRKISNIISWNIWQMDGLEDTSPNGAIVKDKRQINMFDEFYNKHHEENSKQKIFSRIYDWRANKSRIFKEYKENDMKKFDFVIGNPPYHEFIEIRGEQPSVYNLFYDEAIKISNYICFITPARFLFDAGKTPSNWNQKFLNSEHFKVLKYEPNATKIFSNTDIKGGVAITSWNNKKTLKPIKFYIPNKYLRNILEKVLNKSNTFFSDIIYSNTSYKYTKLFYSENPNYLNRVSGGSKRYLSSSAFDKFPEVFLNYVENTNNFIKIIGRQDNKRKSLYIKEKYINPPDNFLNYKLVLPSSNGSGSFGEIISSPFVGKPKEGYTETFVTFGKFRTSTEANNCLKYIKTKFARAMLNTKKVTQGNKNAKVWTNVPMQDFTENSDIDWSVSIAQIDKQLYKKYKLDEEEINFIESKVKEMK</sequence>
<accession>D1VU49</accession>
<dbReference type="InterPro" id="IPR002052">
    <property type="entry name" value="DNA_methylase_N6_adenine_CS"/>
</dbReference>
<dbReference type="GO" id="GO:0004519">
    <property type="term" value="F:endonuclease activity"/>
    <property type="evidence" value="ECO:0007669"/>
    <property type="project" value="UniProtKB-KW"/>
</dbReference>
<reference evidence="2 3" key="1">
    <citation type="submission" date="2009-12" db="EMBL/GenBank/DDBJ databases">
        <title>Genome Sequence of Peptoniphilus lacrimalis 315-B.</title>
        <authorList>
            <person name="Durkin A.S."/>
            <person name="Madupu R."/>
            <person name="Torralba M."/>
            <person name="Methe B."/>
            <person name="Sutton G."/>
            <person name="Strausberg R.L."/>
            <person name="Nelson K.E."/>
        </authorList>
    </citation>
    <scope>NUCLEOTIDE SEQUENCE [LARGE SCALE GENOMIC DNA]</scope>
    <source>
        <strain evidence="2 3">315-B</strain>
    </source>
</reference>
<dbReference type="InterPro" id="IPR011639">
    <property type="entry name" value="MethylTrfase_TaqI-like_dom"/>
</dbReference>
<dbReference type="SUPFAM" id="SSF53335">
    <property type="entry name" value="S-adenosyl-L-methionine-dependent methyltransferases"/>
    <property type="match status" value="1"/>
</dbReference>
<evidence type="ECO:0000313" key="2">
    <source>
        <dbReference type="EMBL" id="EFA89928.1"/>
    </source>
</evidence>
<keyword evidence="3" id="KW-1185">Reference proteome</keyword>
<gene>
    <name evidence="2" type="ORF">HMPREF0628_1092</name>
</gene>
<keyword evidence="2" id="KW-0378">Hydrolase</keyword>
<dbReference type="GO" id="GO:0032259">
    <property type="term" value="P:methylation"/>
    <property type="evidence" value="ECO:0007669"/>
    <property type="project" value="InterPro"/>
</dbReference>
<protein>
    <submittedName>
        <fullName evidence="2">Eco57I restriction endonuclease</fullName>
    </submittedName>
</protein>
<dbReference type="eggNOG" id="COG0286">
    <property type="taxonomic scope" value="Bacteria"/>
</dbReference>
<dbReference type="Proteomes" id="UP000005711">
    <property type="component" value="Unassembled WGS sequence"/>
</dbReference>
<dbReference type="AlphaFoldDB" id="D1VU49"/>
<dbReference type="EMBL" id="ADDO01000055">
    <property type="protein sequence ID" value="EFA89928.1"/>
    <property type="molecule type" value="Genomic_DNA"/>
</dbReference>
<keyword evidence="2" id="KW-0255">Endonuclease</keyword>
<dbReference type="RefSeq" id="WP_004825307.1">
    <property type="nucleotide sequence ID" value="NZ_ADDO01000055.1"/>
</dbReference>
<evidence type="ECO:0000259" key="1">
    <source>
        <dbReference type="Pfam" id="PF07669"/>
    </source>
</evidence>
<feature type="domain" description="Type II methyltransferase M.TaqI-like" evidence="1">
    <location>
        <begin position="209"/>
        <end position="392"/>
    </location>
</feature>
<evidence type="ECO:0000313" key="3">
    <source>
        <dbReference type="Proteomes" id="UP000005711"/>
    </source>
</evidence>
<dbReference type="eggNOG" id="COG1002">
    <property type="taxonomic scope" value="Bacteria"/>
</dbReference>
<comment type="caution">
    <text evidence="2">The sequence shown here is derived from an EMBL/GenBank/DDBJ whole genome shotgun (WGS) entry which is preliminary data.</text>
</comment>
<dbReference type="PROSITE" id="PS00092">
    <property type="entry name" value="N6_MTASE"/>
    <property type="match status" value="1"/>
</dbReference>
<keyword evidence="2" id="KW-0540">Nuclease</keyword>
<dbReference type="Pfam" id="PF07669">
    <property type="entry name" value="Eco57I"/>
    <property type="match status" value="1"/>
</dbReference>
<dbReference type="Gene3D" id="3.40.50.150">
    <property type="entry name" value="Vaccinia Virus protein VP39"/>
    <property type="match status" value="1"/>
</dbReference>